<dbReference type="EMBL" id="FOLE01000011">
    <property type="protein sequence ID" value="SFC87572.1"/>
    <property type="molecule type" value="Genomic_DNA"/>
</dbReference>
<dbReference type="InterPro" id="IPR032274">
    <property type="entry name" value="DUF4835"/>
</dbReference>
<keyword evidence="3" id="KW-1185">Reference proteome</keyword>
<evidence type="ECO:0008006" key="4">
    <source>
        <dbReference type="Google" id="ProtNLM"/>
    </source>
</evidence>
<sequence>MMRKYFLSLALVCGVAVATQAQEFNCNVNINDDKAQSVDTRVFVEMKRSIIDFMNLRRWTTDTYSNEERISCNILITITEVVGVGKYKATAQIQSARPVYGSGYETMVFNYLDQDWAFQYTEGQPMEFNENTYTNDLTSLLAFYAYVMLGYDADTFSKLGGKPYYNKAQVIMANGSQGTSKGWQAFDGTKCRYWLLENMLNQQVTPYREGLYNYYRLGLDTYLQNPEQSRTVILDVLNKIKTVNTQKPSCLVLNNFFDAKANELINVFSDGAPQEKQSAYNILSQLDPTKTEKYQKLIK</sequence>
<organism evidence="2 3">
    <name type="scientific">Flexibacter flexilis DSM 6793</name>
    <dbReference type="NCBI Taxonomy" id="927664"/>
    <lineage>
        <taxon>Bacteria</taxon>
        <taxon>Pseudomonadati</taxon>
        <taxon>Bacteroidota</taxon>
        <taxon>Cytophagia</taxon>
        <taxon>Cytophagales</taxon>
        <taxon>Flexibacteraceae</taxon>
        <taxon>Flexibacter</taxon>
    </lineage>
</organism>
<dbReference type="STRING" id="927664.SAMN05421780_11150"/>
<protein>
    <recommendedName>
        <fullName evidence="4">DUF4835 domain-containing protein</fullName>
    </recommendedName>
</protein>
<accession>A0A1I1MRR4</accession>
<evidence type="ECO:0000256" key="1">
    <source>
        <dbReference type="SAM" id="SignalP"/>
    </source>
</evidence>
<gene>
    <name evidence="2" type="ORF">SAMN05421780_11150</name>
</gene>
<name>A0A1I1MRR4_9BACT</name>
<reference evidence="2 3" key="1">
    <citation type="submission" date="2016-10" db="EMBL/GenBank/DDBJ databases">
        <authorList>
            <person name="de Groot N.N."/>
        </authorList>
    </citation>
    <scope>NUCLEOTIDE SEQUENCE [LARGE SCALE GENOMIC DNA]</scope>
    <source>
        <strain evidence="2 3">DSM 6793</strain>
    </source>
</reference>
<dbReference type="Pfam" id="PF16119">
    <property type="entry name" value="DUF4835"/>
    <property type="match status" value="1"/>
</dbReference>
<evidence type="ECO:0000313" key="2">
    <source>
        <dbReference type="EMBL" id="SFC87572.1"/>
    </source>
</evidence>
<feature type="signal peptide" evidence="1">
    <location>
        <begin position="1"/>
        <end position="21"/>
    </location>
</feature>
<keyword evidence="1" id="KW-0732">Signal</keyword>
<proteinExistence type="predicted"/>
<evidence type="ECO:0000313" key="3">
    <source>
        <dbReference type="Proteomes" id="UP000199514"/>
    </source>
</evidence>
<dbReference type="Proteomes" id="UP000199514">
    <property type="component" value="Unassembled WGS sequence"/>
</dbReference>
<dbReference type="AlphaFoldDB" id="A0A1I1MRR4"/>
<feature type="chain" id="PRO_5011617921" description="DUF4835 domain-containing protein" evidence="1">
    <location>
        <begin position="22"/>
        <end position="299"/>
    </location>
</feature>